<dbReference type="GO" id="GO:0046872">
    <property type="term" value="F:metal ion binding"/>
    <property type="evidence" value="ECO:0007669"/>
    <property type="project" value="UniProtKB-KW"/>
</dbReference>
<evidence type="ECO:0000256" key="4">
    <source>
        <dbReference type="ARBA" id="ARBA00023014"/>
    </source>
</evidence>
<keyword evidence="2" id="KW-0479">Metal-binding</keyword>
<dbReference type="InterPro" id="IPR058240">
    <property type="entry name" value="rSAM_sf"/>
</dbReference>
<dbReference type="EMBL" id="FPBT01000010">
    <property type="protein sequence ID" value="SFU53508.1"/>
    <property type="molecule type" value="Genomic_DNA"/>
</dbReference>
<proteinExistence type="predicted"/>
<sequence>MHNPYKTREGGATVTVFAPYDCGNHCPFCINKGEYSDTTGFSEEKIIQSIRTMNEITPDCDFVFTGGEPFSHRDSLQRMLDEIPNTHRVFINTTLPVFDGQSEQDLIDFTEKNKDKITCINCSRHLVKYVEESPDELLSKLKVPTRVNCVLYKEYPTERLPEYLERWTKYNIPVQFRFDYTATTPENLYDREGDNILRDLNHIAGYTGLDGCRMRCGFHFNYEGLELTYHKTLPYSTIVETDENGKTWDILYDIIIKQNGEIRSDWDETVLDVEGYRNVVFEPYDLKILEGDLKHTAF</sequence>
<evidence type="ECO:0000256" key="3">
    <source>
        <dbReference type="ARBA" id="ARBA00023004"/>
    </source>
</evidence>
<evidence type="ECO:0000313" key="6">
    <source>
        <dbReference type="Proteomes" id="UP000198817"/>
    </source>
</evidence>
<evidence type="ECO:0000313" key="5">
    <source>
        <dbReference type="EMBL" id="SFU53508.1"/>
    </source>
</evidence>
<dbReference type="Pfam" id="PF13353">
    <property type="entry name" value="Fer4_12"/>
    <property type="match status" value="1"/>
</dbReference>
<dbReference type="AlphaFoldDB" id="A0A1I7GYG4"/>
<dbReference type="GO" id="GO:0051536">
    <property type="term" value="F:iron-sulfur cluster binding"/>
    <property type="evidence" value="ECO:0007669"/>
    <property type="project" value="UniProtKB-KW"/>
</dbReference>
<dbReference type="InterPro" id="IPR007197">
    <property type="entry name" value="rSAM"/>
</dbReference>
<dbReference type="SFLD" id="SFLDS00029">
    <property type="entry name" value="Radical_SAM"/>
    <property type="match status" value="1"/>
</dbReference>
<accession>A0A1I7GYG4</accession>
<gene>
    <name evidence="5" type="ORF">SAMN05216508_11022</name>
</gene>
<protein>
    <submittedName>
        <fullName evidence="5">4Fe-4S single cluster domain-containing protein</fullName>
    </submittedName>
</protein>
<keyword evidence="3" id="KW-0408">Iron</keyword>
<keyword evidence="6" id="KW-1185">Reference proteome</keyword>
<dbReference type="RefSeq" id="WP_090471081.1">
    <property type="nucleotide sequence ID" value="NZ_CACVNK010000021.1"/>
</dbReference>
<dbReference type="SUPFAM" id="SSF102114">
    <property type="entry name" value="Radical SAM enzymes"/>
    <property type="match status" value="1"/>
</dbReference>
<keyword evidence="4" id="KW-0411">Iron-sulfur</keyword>
<dbReference type="Gene3D" id="3.20.20.70">
    <property type="entry name" value="Aldolase class I"/>
    <property type="match status" value="1"/>
</dbReference>
<evidence type="ECO:0000256" key="2">
    <source>
        <dbReference type="ARBA" id="ARBA00022723"/>
    </source>
</evidence>
<dbReference type="GO" id="GO:0003824">
    <property type="term" value="F:catalytic activity"/>
    <property type="evidence" value="ECO:0007669"/>
    <property type="project" value="InterPro"/>
</dbReference>
<keyword evidence="1" id="KW-0949">S-adenosyl-L-methionine</keyword>
<dbReference type="InterPro" id="IPR013785">
    <property type="entry name" value="Aldolase_TIM"/>
</dbReference>
<reference evidence="5 6" key="1">
    <citation type="submission" date="2016-10" db="EMBL/GenBank/DDBJ databases">
        <authorList>
            <person name="de Groot N.N."/>
        </authorList>
    </citation>
    <scope>NUCLEOTIDE SEQUENCE [LARGE SCALE GENOMIC DNA]</scope>
    <source>
        <strain evidence="5 6">KHGC13</strain>
    </source>
</reference>
<dbReference type="Proteomes" id="UP000198817">
    <property type="component" value="Unassembled WGS sequence"/>
</dbReference>
<name>A0A1I7GYG4_9FIRM</name>
<organism evidence="5 6">
    <name type="scientific">Eubacterium pyruvativorans</name>
    <dbReference type="NCBI Taxonomy" id="155865"/>
    <lineage>
        <taxon>Bacteria</taxon>
        <taxon>Bacillati</taxon>
        <taxon>Bacillota</taxon>
        <taxon>Clostridia</taxon>
        <taxon>Eubacteriales</taxon>
        <taxon>Eubacteriaceae</taxon>
        <taxon>Eubacterium</taxon>
    </lineage>
</organism>
<dbReference type="OrthoDB" id="1733256at2"/>
<evidence type="ECO:0000256" key="1">
    <source>
        <dbReference type="ARBA" id="ARBA00022691"/>
    </source>
</evidence>
<dbReference type="STRING" id="155865.SAMN05216515_11130"/>